<proteinExistence type="predicted"/>
<feature type="coiled-coil region" evidence="1">
    <location>
        <begin position="363"/>
        <end position="425"/>
    </location>
</feature>
<dbReference type="EMBL" id="MAVT02000573">
    <property type="protein sequence ID" value="POS74810.1"/>
    <property type="molecule type" value="Genomic_DNA"/>
</dbReference>
<accession>A0A2P5HX43</accession>
<keyword evidence="4" id="KW-1185">Reference proteome</keyword>
<evidence type="ECO:0000313" key="3">
    <source>
        <dbReference type="EMBL" id="POS74810.1"/>
    </source>
</evidence>
<reference evidence="3" key="1">
    <citation type="submission" date="2017-09" db="EMBL/GenBank/DDBJ databases">
        <title>Polyketide synthases of a Diaporthe helianthi virulent isolate.</title>
        <authorList>
            <person name="Baroncelli R."/>
        </authorList>
    </citation>
    <scope>NUCLEOTIDE SEQUENCE [LARGE SCALE GENOMIC DNA]</scope>
    <source>
        <strain evidence="3">7/96</strain>
    </source>
</reference>
<evidence type="ECO:0000313" key="4">
    <source>
        <dbReference type="Proteomes" id="UP000094444"/>
    </source>
</evidence>
<organism evidence="3 4">
    <name type="scientific">Diaporthe helianthi</name>
    <dbReference type="NCBI Taxonomy" id="158607"/>
    <lineage>
        <taxon>Eukaryota</taxon>
        <taxon>Fungi</taxon>
        <taxon>Dikarya</taxon>
        <taxon>Ascomycota</taxon>
        <taxon>Pezizomycotina</taxon>
        <taxon>Sordariomycetes</taxon>
        <taxon>Sordariomycetidae</taxon>
        <taxon>Diaporthales</taxon>
        <taxon>Diaporthaceae</taxon>
        <taxon>Diaporthe</taxon>
    </lineage>
</organism>
<feature type="region of interest" description="Disordered" evidence="2">
    <location>
        <begin position="162"/>
        <end position="216"/>
    </location>
</feature>
<comment type="caution">
    <text evidence="3">The sequence shown here is derived from an EMBL/GenBank/DDBJ whole genome shotgun (WGS) entry which is preliminary data.</text>
</comment>
<feature type="region of interest" description="Disordered" evidence="2">
    <location>
        <begin position="1"/>
        <end position="100"/>
    </location>
</feature>
<protein>
    <submittedName>
        <fullName evidence="3">Uncharacterized protein</fullName>
    </submittedName>
</protein>
<name>A0A2P5HX43_DIAHE</name>
<dbReference type="AlphaFoldDB" id="A0A2P5HX43"/>
<dbReference type="OrthoDB" id="5238948at2759"/>
<evidence type="ECO:0000256" key="1">
    <source>
        <dbReference type="SAM" id="Coils"/>
    </source>
</evidence>
<feature type="coiled-coil region" evidence="1">
    <location>
        <begin position="311"/>
        <end position="338"/>
    </location>
</feature>
<dbReference type="Proteomes" id="UP000094444">
    <property type="component" value="Unassembled WGS sequence"/>
</dbReference>
<gene>
    <name evidence="3" type="ORF">DHEL01_v206792</name>
</gene>
<feature type="compositionally biased region" description="Low complexity" evidence="2">
    <location>
        <begin position="34"/>
        <end position="44"/>
    </location>
</feature>
<feature type="compositionally biased region" description="Polar residues" evidence="2">
    <location>
        <begin position="198"/>
        <end position="216"/>
    </location>
</feature>
<evidence type="ECO:0000256" key="2">
    <source>
        <dbReference type="SAM" id="MobiDB-lite"/>
    </source>
</evidence>
<sequence>MNVFYLARHPTPDDSKAVEIASGPAETARDRESTSSLETLASSIEAHREASSVVMMSSEAPVSAPVTTAPAKQTDGDLTEMQSPRPLRGGTHISGDQDIGQPSLFELDATVASKTVSANGNLKAYQPGSASQRPHVTTRVFRDGRVNGPLSQRTTVVPPLRFRSTTPTTVLHHPNTPDANKRRSPSEGSEGDPFWSDPKTSATTIGTPSPSITRLRSSQLEGSPGLLGLHDTQQEILSLLNKLQSAHIAHTNKEVEAALERCQSDLRARSKDKTIGSAEGNILDREAARIARVGGTPTKPARETTEDAALLRSIRRELTRLVEDARDAMDAAAQAKSQAAASSSATRETKGYIPYRVDDDGRVAALNSENLELRSEVQGLKKQVEQLRAEKEQAYKEGEQARKEKSDLFSKVDRLTDEVKAYRRDTPWEKDWNVGDRKSG</sequence>
<feature type="compositionally biased region" description="Low complexity" evidence="2">
    <location>
        <begin position="60"/>
        <end position="71"/>
    </location>
</feature>
<keyword evidence="1" id="KW-0175">Coiled coil</keyword>
<dbReference type="InParanoid" id="A0A2P5HX43"/>